<dbReference type="PANTHER" id="PTHR11412">
    <property type="entry name" value="MACROGLOBULIN / COMPLEMENT"/>
    <property type="match status" value="1"/>
</dbReference>
<dbReference type="Proteomes" id="UP000678393">
    <property type="component" value="Unassembled WGS sequence"/>
</dbReference>
<evidence type="ECO:0000259" key="1">
    <source>
        <dbReference type="Pfam" id="PF01835"/>
    </source>
</evidence>
<dbReference type="Pfam" id="PF17791">
    <property type="entry name" value="MG3"/>
    <property type="match status" value="1"/>
</dbReference>
<dbReference type="Pfam" id="PF01835">
    <property type="entry name" value="MG2"/>
    <property type="match status" value="1"/>
</dbReference>
<dbReference type="Gene3D" id="2.60.40.1940">
    <property type="match status" value="1"/>
</dbReference>
<dbReference type="Gene3D" id="2.60.40.1930">
    <property type="match status" value="2"/>
</dbReference>
<evidence type="ECO:0000313" key="4">
    <source>
        <dbReference type="Proteomes" id="UP000678393"/>
    </source>
</evidence>
<feature type="non-terminal residue" evidence="3">
    <location>
        <position position="1"/>
    </location>
</feature>
<reference evidence="3" key="1">
    <citation type="submission" date="2021-04" db="EMBL/GenBank/DDBJ databases">
        <authorList>
            <consortium name="Molecular Ecology Group"/>
        </authorList>
    </citation>
    <scope>NUCLEOTIDE SEQUENCE</scope>
</reference>
<feature type="domain" description="Macroglobulin" evidence="1">
    <location>
        <begin position="126"/>
        <end position="217"/>
    </location>
</feature>
<keyword evidence="4" id="KW-1185">Reference proteome</keyword>
<dbReference type="InterPro" id="IPR002890">
    <property type="entry name" value="MG2"/>
</dbReference>
<evidence type="ECO:0000259" key="2">
    <source>
        <dbReference type="Pfam" id="PF17791"/>
    </source>
</evidence>
<accession>A0A8S3Z3L1</accession>
<feature type="non-terminal residue" evidence="3">
    <location>
        <position position="299"/>
    </location>
</feature>
<evidence type="ECO:0000313" key="3">
    <source>
        <dbReference type="EMBL" id="CAG5122190.1"/>
    </source>
</evidence>
<proteinExistence type="predicted"/>
<comment type="caution">
    <text evidence="3">The sequence shown here is derived from an EMBL/GenBank/DDBJ whole genome shotgun (WGS) entry which is preliminary data.</text>
</comment>
<dbReference type="AlphaFoldDB" id="A0A8S3Z3L1"/>
<name>A0A8S3Z3L1_9EUPU</name>
<gene>
    <name evidence="3" type="ORF">CUNI_LOCUS7748</name>
</gene>
<dbReference type="InterPro" id="IPR041555">
    <property type="entry name" value="MG3"/>
</dbReference>
<dbReference type="OrthoDB" id="6156464at2759"/>
<protein>
    <submittedName>
        <fullName evidence="3">Uncharacterized protein</fullName>
    </submittedName>
</protein>
<dbReference type="GO" id="GO:0004866">
    <property type="term" value="F:endopeptidase inhibitor activity"/>
    <property type="evidence" value="ECO:0007669"/>
    <property type="project" value="InterPro"/>
</dbReference>
<dbReference type="EMBL" id="CAJHNH020001236">
    <property type="protein sequence ID" value="CAG5122190.1"/>
    <property type="molecule type" value="Genomic_DNA"/>
</dbReference>
<organism evidence="3 4">
    <name type="scientific">Candidula unifasciata</name>
    <dbReference type="NCBI Taxonomy" id="100452"/>
    <lineage>
        <taxon>Eukaryota</taxon>
        <taxon>Metazoa</taxon>
        <taxon>Spiralia</taxon>
        <taxon>Lophotrochozoa</taxon>
        <taxon>Mollusca</taxon>
        <taxon>Gastropoda</taxon>
        <taxon>Heterobranchia</taxon>
        <taxon>Euthyneura</taxon>
        <taxon>Panpulmonata</taxon>
        <taxon>Eupulmonata</taxon>
        <taxon>Stylommatophora</taxon>
        <taxon>Helicina</taxon>
        <taxon>Helicoidea</taxon>
        <taxon>Geomitridae</taxon>
        <taxon>Candidula</taxon>
    </lineage>
</organism>
<dbReference type="PANTHER" id="PTHR11412:SF166">
    <property type="entry name" value="NTR DOMAIN-CONTAINING PROTEIN"/>
    <property type="match status" value="1"/>
</dbReference>
<sequence>LLLTVPKEVYYDVDLVVCSVTLLSSHTIVQLHYFLVTLLYSYTLLSSCPVTLLSNSRCVSVHSVSLVQQVLVCPRLLSTDGSQVYRVKFTWEHMHELDETGVVIAMSCGEYESKKTLTFSQNFGYIFIQTDKPVYTPLQTVMFRVIAVDEHQKLAKYMIRIDIRNHKHIVVDRLILTAEEAFTAKKFPLPKETPPGQWFISAHFERVMSGATVTFEVKEYVLPRFSSIVRVDPDVITQGTEWITVNVTTRYVYGRPVFGLVELKLGVYKPTGLTMLPVNFTEPVNCWISNLTGKLMTRI</sequence>
<dbReference type="InterPro" id="IPR050473">
    <property type="entry name" value="A2M/Complement_sys"/>
</dbReference>
<feature type="domain" description="Macroglobulin" evidence="2">
    <location>
        <begin position="219"/>
        <end position="268"/>
    </location>
</feature>